<feature type="binding site" evidence="10">
    <location>
        <position position="61"/>
    </location>
    <ligand>
        <name>Na(+)</name>
        <dbReference type="ChEBI" id="CHEBI:29101"/>
        <note>structural</note>
    </ligand>
</feature>
<dbReference type="GO" id="GO:0140114">
    <property type="term" value="P:cellular detoxification of fluoride"/>
    <property type="evidence" value="ECO:0007669"/>
    <property type="project" value="UniProtKB-UniRule"/>
</dbReference>
<evidence type="ECO:0000256" key="7">
    <source>
        <dbReference type="ARBA" id="ARBA00035120"/>
    </source>
</evidence>
<dbReference type="HAMAP" id="MF_00454">
    <property type="entry name" value="FluC"/>
    <property type="match status" value="1"/>
</dbReference>
<evidence type="ECO:0000256" key="9">
    <source>
        <dbReference type="ARBA" id="ARBA00049940"/>
    </source>
</evidence>
<keyword evidence="6 10" id="KW-0407">Ion channel</keyword>
<dbReference type="AlphaFoldDB" id="A0A2H1ALC2"/>
<evidence type="ECO:0000313" key="12">
    <source>
        <dbReference type="EMBL" id="ATZ08583.1"/>
    </source>
</evidence>
<feature type="transmembrane region" description="Helical" evidence="10">
    <location>
        <begin position="51"/>
        <end position="70"/>
    </location>
</feature>
<keyword evidence="10" id="KW-0479">Metal-binding</keyword>
<evidence type="ECO:0000256" key="4">
    <source>
        <dbReference type="ARBA" id="ARBA00022989"/>
    </source>
</evidence>
<evidence type="ECO:0000313" key="13">
    <source>
        <dbReference type="EMBL" id="QQU76396.1"/>
    </source>
</evidence>
<evidence type="ECO:0000256" key="3">
    <source>
        <dbReference type="ARBA" id="ARBA00022692"/>
    </source>
</evidence>
<keyword evidence="16" id="KW-1185">Reference proteome</keyword>
<keyword evidence="4 10" id="KW-1133">Transmembrane helix</keyword>
<comment type="function">
    <text evidence="9 10">Fluoride-specific ion channel. Important for reducing fluoride concentration in the cell, thus reducing its toxicity.</text>
</comment>
<keyword evidence="10" id="KW-0813">Transport</keyword>
<keyword evidence="3 10" id="KW-0812">Transmembrane</keyword>
<keyword evidence="2 10" id="KW-1003">Cell membrane</keyword>
<dbReference type="EMBL" id="CP021252">
    <property type="protein sequence ID" value="ART20625.1"/>
    <property type="molecule type" value="Genomic_DNA"/>
</dbReference>
<evidence type="ECO:0000256" key="10">
    <source>
        <dbReference type="HAMAP-Rule" id="MF_00454"/>
    </source>
</evidence>
<feature type="transmembrane region" description="Helical" evidence="10">
    <location>
        <begin position="76"/>
        <end position="96"/>
    </location>
</feature>
<sequence length="102" mass="10248">MPQALVVGSGAALGAVARYFLSALLGGGMLPLLIINIFGSALMGYFKPKPFWGTGVLGGFTSFATFAYLTSGASPAIAAGYVVATVLGCVGAYLIGDKVAPR</sequence>
<name>A0A2H1ALC2_CORST</name>
<accession>A0A2H1ALC2</accession>
<keyword evidence="5 10" id="KW-0472">Membrane</keyword>
<comment type="similarity">
    <text evidence="7 10">Belongs to the fluoride channel Fluc/FEX (TC 1.A.43) family.</text>
</comment>
<gene>
    <name evidence="10" type="primary">fluC</name>
    <name evidence="10" type="synonym">crcB</name>
    <name evidence="12" type="ORF">A9D01_07305</name>
    <name evidence="11" type="ORF">CBE89_03275</name>
    <name evidence="13" type="ORF">I6I72_09765</name>
</gene>
<dbReference type="InterPro" id="IPR003691">
    <property type="entry name" value="FluC"/>
</dbReference>
<proteinExistence type="inferred from homology"/>
<comment type="catalytic activity">
    <reaction evidence="8">
        <text>fluoride(in) = fluoride(out)</text>
        <dbReference type="Rhea" id="RHEA:76159"/>
        <dbReference type="ChEBI" id="CHEBI:17051"/>
    </reaction>
    <physiologicalReaction direction="left-to-right" evidence="8">
        <dbReference type="Rhea" id="RHEA:76160"/>
    </physiologicalReaction>
</comment>
<evidence type="ECO:0000256" key="6">
    <source>
        <dbReference type="ARBA" id="ARBA00023303"/>
    </source>
</evidence>
<dbReference type="KEGG" id="cstr:CBE89_03275"/>
<dbReference type="Proteomes" id="UP000231994">
    <property type="component" value="Chromosome"/>
</dbReference>
<dbReference type="Proteomes" id="UP000250197">
    <property type="component" value="Chromosome"/>
</dbReference>
<evidence type="ECO:0000313" key="14">
    <source>
        <dbReference type="Proteomes" id="UP000231994"/>
    </source>
</evidence>
<evidence type="ECO:0000256" key="2">
    <source>
        <dbReference type="ARBA" id="ARBA00022475"/>
    </source>
</evidence>
<evidence type="ECO:0000256" key="1">
    <source>
        <dbReference type="ARBA" id="ARBA00004651"/>
    </source>
</evidence>
<feature type="transmembrane region" description="Helical" evidence="10">
    <location>
        <begin position="20"/>
        <end position="39"/>
    </location>
</feature>
<evidence type="ECO:0000256" key="8">
    <source>
        <dbReference type="ARBA" id="ARBA00035585"/>
    </source>
</evidence>
<dbReference type="Pfam" id="PF02537">
    <property type="entry name" value="CRCB"/>
    <property type="match status" value="1"/>
</dbReference>
<feature type="binding site" evidence="10">
    <location>
        <position position="58"/>
    </location>
    <ligand>
        <name>Na(+)</name>
        <dbReference type="ChEBI" id="CHEBI:29101"/>
        <note>structural</note>
    </ligand>
</feature>
<comment type="subcellular location">
    <subcellularLocation>
        <location evidence="1 10">Cell membrane</location>
        <topology evidence="1 10">Multi-pass membrane protein</topology>
    </subcellularLocation>
</comment>
<dbReference type="GO" id="GO:0062054">
    <property type="term" value="F:fluoride channel activity"/>
    <property type="evidence" value="ECO:0007669"/>
    <property type="project" value="UniProtKB-UniRule"/>
</dbReference>
<dbReference type="RefSeq" id="WP_046645824.1">
    <property type="nucleotide sequence ID" value="NZ_BQNM01000001.1"/>
</dbReference>
<reference evidence="13 16" key="3">
    <citation type="submission" date="2021-01" db="EMBL/GenBank/DDBJ databases">
        <title>FDA dAtabase for Regulatory Grade micrObial Sequences (FDA-ARGOS): Supporting development and validation of Infectious Disease Dx tests.</title>
        <authorList>
            <person name="Sproer C."/>
            <person name="Gronow S."/>
            <person name="Severitt S."/>
            <person name="Schroder I."/>
            <person name="Tallon L."/>
            <person name="Sadzewicz L."/>
            <person name="Zhao X."/>
            <person name="Boylan J."/>
            <person name="Ott S."/>
            <person name="Bowen H."/>
            <person name="Vavikolanu K."/>
            <person name="Mehta A."/>
            <person name="Aluvathingal J."/>
            <person name="Nadendla S."/>
            <person name="Lowell S."/>
            <person name="Myers T."/>
            <person name="Yan Y."/>
            <person name="Sichtig H."/>
        </authorList>
    </citation>
    <scope>NUCLEOTIDE SEQUENCE [LARGE SCALE GENOMIC DNA]</scope>
    <source>
        <strain evidence="13 16">FDAARGOS_1115</strain>
    </source>
</reference>
<keyword evidence="10" id="KW-0406">Ion transport</keyword>
<dbReference type="EMBL" id="CP068158">
    <property type="protein sequence ID" value="QQU76396.1"/>
    <property type="molecule type" value="Genomic_DNA"/>
</dbReference>
<reference evidence="11 15" key="1">
    <citation type="submission" date="2017-05" db="EMBL/GenBank/DDBJ databases">
        <title>Complete genome sequence of Corynebacterium striatum KC-Na-1 isolated from Neophocaena asiaeorientalis in Korea.</title>
        <authorList>
            <person name="Kim J.H."/>
            <person name="Lee K."/>
        </authorList>
    </citation>
    <scope>NUCLEOTIDE SEQUENCE [LARGE SCALE GENOMIC DNA]</scope>
    <source>
        <strain evidence="11 15">KC-Na-01</strain>
    </source>
</reference>
<dbReference type="EMBL" id="CP024932">
    <property type="protein sequence ID" value="ATZ08583.1"/>
    <property type="molecule type" value="Genomic_DNA"/>
</dbReference>
<evidence type="ECO:0000313" key="16">
    <source>
        <dbReference type="Proteomes" id="UP000595757"/>
    </source>
</evidence>
<evidence type="ECO:0000313" key="15">
    <source>
        <dbReference type="Proteomes" id="UP000250197"/>
    </source>
</evidence>
<organism evidence="11 15">
    <name type="scientific">Corynebacterium striatum</name>
    <dbReference type="NCBI Taxonomy" id="43770"/>
    <lineage>
        <taxon>Bacteria</taxon>
        <taxon>Bacillati</taxon>
        <taxon>Actinomycetota</taxon>
        <taxon>Actinomycetes</taxon>
        <taxon>Mycobacteriales</taxon>
        <taxon>Corynebacteriaceae</taxon>
        <taxon>Corynebacterium</taxon>
    </lineage>
</organism>
<dbReference type="GeneID" id="72412280"/>
<evidence type="ECO:0000313" key="11">
    <source>
        <dbReference type="EMBL" id="ART20625.1"/>
    </source>
</evidence>
<dbReference type="GO" id="GO:0046872">
    <property type="term" value="F:metal ion binding"/>
    <property type="evidence" value="ECO:0007669"/>
    <property type="project" value="UniProtKB-KW"/>
</dbReference>
<protein>
    <recommendedName>
        <fullName evidence="10">Fluoride-specific ion channel FluC</fullName>
    </recommendedName>
</protein>
<dbReference type="NCBIfam" id="NF001101">
    <property type="entry name" value="PRK00134.1"/>
    <property type="match status" value="1"/>
</dbReference>
<comment type="activity regulation">
    <text evidence="10">Na(+) is not transported, but it plays an essential structural role and its presence is essential for fluoride channel function.</text>
</comment>
<dbReference type="GO" id="GO:0005886">
    <property type="term" value="C:plasma membrane"/>
    <property type="evidence" value="ECO:0007669"/>
    <property type="project" value="UniProtKB-SubCell"/>
</dbReference>
<dbReference type="Proteomes" id="UP000595757">
    <property type="component" value="Chromosome"/>
</dbReference>
<keyword evidence="10" id="KW-0915">Sodium</keyword>
<reference evidence="12 14" key="2">
    <citation type="submission" date="2017-11" db="EMBL/GenBank/DDBJ databases">
        <title>Whole genome sequencing of cultured pathogen.</title>
        <authorList>
            <person name="Hoffmann M."/>
            <person name="Sanchez M."/>
            <person name="Timme R."/>
            <person name="Nudel K."/>
            <person name="Bry L."/>
        </authorList>
    </citation>
    <scope>NUCLEOTIDE SEQUENCE [LARGE SCALE GENOMIC DNA]</scope>
    <source>
        <strain evidence="12 14">216</strain>
    </source>
</reference>
<evidence type="ECO:0000256" key="5">
    <source>
        <dbReference type="ARBA" id="ARBA00023136"/>
    </source>
</evidence>